<sequence>MAENAIGLAVAVAVLVYLVLALVFPERF</sequence>
<feature type="transmembrane region" description="Helical" evidence="1">
    <location>
        <begin position="6"/>
        <end position="24"/>
    </location>
</feature>
<keyword evidence="3" id="KW-1185">Reference proteome</keyword>
<evidence type="ECO:0000256" key="1">
    <source>
        <dbReference type="SAM" id="Phobius"/>
    </source>
</evidence>
<keyword evidence="1" id="KW-0812">Transmembrane</keyword>
<dbReference type="EMBL" id="JAGIQL010000029">
    <property type="protein sequence ID" value="MBP0457833.1"/>
    <property type="molecule type" value="Genomic_DNA"/>
</dbReference>
<evidence type="ECO:0000313" key="2">
    <source>
        <dbReference type="EMBL" id="MBP0457833.1"/>
    </source>
</evidence>
<dbReference type="Proteomes" id="UP000670475">
    <property type="component" value="Unassembled WGS sequence"/>
</dbReference>
<dbReference type="Pfam" id="PF09604">
    <property type="entry name" value="Potass_KdpF"/>
    <property type="match status" value="1"/>
</dbReference>
<keyword evidence="1" id="KW-1133">Transmembrane helix</keyword>
<dbReference type="InterPro" id="IPR011726">
    <property type="entry name" value="KdpF"/>
</dbReference>
<gene>
    <name evidence="2" type="ORF">JFN87_10010</name>
</gene>
<keyword evidence="1" id="KW-0472">Membrane</keyword>
<dbReference type="GO" id="GO:0008556">
    <property type="term" value="F:P-type potassium transmembrane transporter activity"/>
    <property type="evidence" value="ECO:0007669"/>
    <property type="project" value="InterPro"/>
</dbReference>
<organism evidence="2 3">
    <name type="scientific">Streptomyces montanisoli</name>
    <dbReference type="NCBI Taxonomy" id="2798581"/>
    <lineage>
        <taxon>Bacteria</taxon>
        <taxon>Bacillati</taxon>
        <taxon>Actinomycetota</taxon>
        <taxon>Actinomycetes</taxon>
        <taxon>Kitasatosporales</taxon>
        <taxon>Streptomycetaceae</taxon>
        <taxon>Streptomyces</taxon>
    </lineage>
</organism>
<comment type="caution">
    <text evidence="2">The sequence shown here is derived from an EMBL/GenBank/DDBJ whole genome shotgun (WGS) entry which is preliminary data.</text>
</comment>
<reference evidence="2" key="1">
    <citation type="submission" date="2021-03" db="EMBL/GenBank/DDBJ databases">
        <title>Whole genome sequence of Streptomyces bomunensis MMS17-BM035.</title>
        <authorList>
            <person name="Lee J.H."/>
        </authorList>
    </citation>
    <scope>NUCLEOTIDE SEQUENCE</scope>
    <source>
        <strain evidence="2">MMS17-BM035</strain>
    </source>
</reference>
<dbReference type="GO" id="GO:0005886">
    <property type="term" value="C:plasma membrane"/>
    <property type="evidence" value="ECO:0007669"/>
    <property type="project" value="InterPro"/>
</dbReference>
<evidence type="ECO:0000313" key="3">
    <source>
        <dbReference type="Proteomes" id="UP000670475"/>
    </source>
</evidence>
<name>A0A940MFS9_9ACTN</name>
<protein>
    <submittedName>
        <fullName evidence="2">Potassium-transporting ATPase subunit F</fullName>
    </submittedName>
</protein>
<dbReference type="AlphaFoldDB" id="A0A940MFS9"/>
<accession>A0A940MFS9</accession>
<proteinExistence type="predicted"/>